<evidence type="ECO:0000256" key="6">
    <source>
        <dbReference type="SAM" id="Phobius"/>
    </source>
</evidence>
<dbReference type="GO" id="GO:0022857">
    <property type="term" value="F:transmembrane transporter activity"/>
    <property type="evidence" value="ECO:0007669"/>
    <property type="project" value="InterPro"/>
</dbReference>
<keyword evidence="5 6" id="KW-0472">Membrane</keyword>
<dbReference type="SUPFAM" id="SSF103473">
    <property type="entry name" value="MFS general substrate transporter"/>
    <property type="match status" value="1"/>
</dbReference>
<evidence type="ECO:0000256" key="4">
    <source>
        <dbReference type="ARBA" id="ARBA00022989"/>
    </source>
</evidence>
<reference evidence="8 9" key="1">
    <citation type="submission" date="2016-10" db="EMBL/GenBank/DDBJ databases">
        <authorList>
            <person name="Varghese N."/>
            <person name="Submissions S."/>
        </authorList>
    </citation>
    <scope>NUCLEOTIDE SEQUENCE [LARGE SCALE GENOMIC DNA]</scope>
    <source>
        <strain evidence="8 9">DSM 21822</strain>
    </source>
</reference>
<feature type="transmembrane region" description="Helical" evidence="6">
    <location>
        <begin position="160"/>
        <end position="182"/>
    </location>
</feature>
<feature type="transmembrane region" description="Helical" evidence="6">
    <location>
        <begin position="293"/>
        <end position="311"/>
    </location>
</feature>
<evidence type="ECO:0000313" key="8">
    <source>
        <dbReference type="EMBL" id="SFK44899.1"/>
    </source>
</evidence>
<comment type="subcellular location">
    <subcellularLocation>
        <location evidence="1">Cell membrane</location>
        <topology evidence="1">Multi-pass membrane protein</topology>
    </subcellularLocation>
</comment>
<feature type="transmembrane region" description="Helical" evidence="6">
    <location>
        <begin position="332"/>
        <end position="353"/>
    </location>
</feature>
<dbReference type="RefSeq" id="WP_149760538.1">
    <property type="nucleotide sequence ID" value="NZ_BSPE01000031.1"/>
</dbReference>
<feature type="transmembrane region" description="Helical" evidence="6">
    <location>
        <begin position="70"/>
        <end position="89"/>
    </location>
</feature>
<feature type="transmembrane region" description="Helical" evidence="6">
    <location>
        <begin position="95"/>
        <end position="120"/>
    </location>
</feature>
<evidence type="ECO:0000256" key="5">
    <source>
        <dbReference type="ARBA" id="ARBA00023136"/>
    </source>
</evidence>
<dbReference type="InterPro" id="IPR050189">
    <property type="entry name" value="MFS_Efflux_Transporters"/>
</dbReference>
<dbReference type="PROSITE" id="PS50850">
    <property type="entry name" value="MFS"/>
    <property type="match status" value="1"/>
</dbReference>
<feature type="transmembrane region" description="Helical" evidence="6">
    <location>
        <begin position="127"/>
        <end position="154"/>
    </location>
</feature>
<dbReference type="PANTHER" id="PTHR43124:SF8">
    <property type="entry name" value="INNER MEMBRANE TRANSPORT PROTEIN YDHP"/>
    <property type="match status" value="1"/>
</dbReference>
<organism evidence="8 9">
    <name type="scientific">Neomesorhizobium albiziae</name>
    <dbReference type="NCBI Taxonomy" id="335020"/>
    <lineage>
        <taxon>Bacteria</taxon>
        <taxon>Pseudomonadati</taxon>
        <taxon>Pseudomonadota</taxon>
        <taxon>Alphaproteobacteria</taxon>
        <taxon>Hyphomicrobiales</taxon>
        <taxon>Phyllobacteriaceae</taxon>
        <taxon>Neomesorhizobium</taxon>
    </lineage>
</organism>
<dbReference type="Gene3D" id="1.20.1250.20">
    <property type="entry name" value="MFS general substrate transporter like domains"/>
    <property type="match status" value="2"/>
</dbReference>
<feature type="transmembrane region" description="Helical" evidence="6">
    <location>
        <begin position="203"/>
        <end position="224"/>
    </location>
</feature>
<dbReference type="PANTHER" id="PTHR43124">
    <property type="entry name" value="PURINE EFFLUX PUMP PBUE"/>
    <property type="match status" value="1"/>
</dbReference>
<proteinExistence type="predicted"/>
<accession>A0A1I3ZMX7</accession>
<dbReference type="EMBL" id="FOSL01000006">
    <property type="protein sequence ID" value="SFK44899.1"/>
    <property type="molecule type" value="Genomic_DNA"/>
</dbReference>
<evidence type="ECO:0000256" key="2">
    <source>
        <dbReference type="ARBA" id="ARBA00022475"/>
    </source>
</evidence>
<feature type="transmembrane region" description="Helical" evidence="6">
    <location>
        <begin position="359"/>
        <end position="379"/>
    </location>
</feature>
<keyword evidence="2" id="KW-1003">Cell membrane</keyword>
<dbReference type="OrthoDB" id="9788453at2"/>
<dbReference type="InterPro" id="IPR011701">
    <property type="entry name" value="MFS"/>
</dbReference>
<feature type="transmembrane region" description="Helical" evidence="6">
    <location>
        <begin position="269"/>
        <end position="287"/>
    </location>
</feature>
<keyword evidence="9" id="KW-1185">Reference proteome</keyword>
<evidence type="ECO:0000256" key="3">
    <source>
        <dbReference type="ARBA" id="ARBA00022692"/>
    </source>
</evidence>
<dbReference type="Pfam" id="PF07690">
    <property type="entry name" value="MFS_1"/>
    <property type="match status" value="1"/>
</dbReference>
<protein>
    <submittedName>
        <fullName evidence="8">MFS transporter, DHA1 family, arabinose polymer transporter</fullName>
    </submittedName>
</protein>
<dbReference type="InterPro" id="IPR020846">
    <property type="entry name" value="MFS_dom"/>
</dbReference>
<evidence type="ECO:0000313" key="9">
    <source>
        <dbReference type="Proteomes" id="UP000323300"/>
    </source>
</evidence>
<gene>
    <name evidence="8" type="ORF">SAMN04488498_106185</name>
</gene>
<keyword evidence="3 6" id="KW-0812">Transmembrane</keyword>
<feature type="transmembrane region" description="Helical" evidence="6">
    <location>
        <begin position="42"/>
        <end position="63"/>
    </location>
</feature>
<dbReference type="AlphaFoldDB" id="A0A1I3ZMX7"/>
<feature type="transmembrane region" description="Helical" evidence="6">
    <location>
        <begin position="236"/>
        <end position="257"/>
    </location>
</feature>
<dbReference type="InterPro" id="IPR036259">
    <property type="entry name" value="MFS_trans_sf"/>
</dbReference>
<evidence type="ECO:0000256" key="1">
    <source>
        <dbReference type="ARBA" id="ARBA00004651"/>
    </source>
</evidence>
<keyword evidence="4 6" id="KW-1133">Transmembrane helix</keyword>
<sequence>MPLPLIALFIAAFAFGTTEFVIAGVLPQVAEGLGVTIPTAGYLVSGYAIGIAIGGPLLTLVTARLSRKTLLLGLIVVFCAGQAACALAPDFASMLSLRVAVAVAHGAYFGVAMVVAVSLVREDQRGMAVALILAGLTVSGIVGVPAGTAIGNVWGWRSTFWAMFMLGIVAMIAMIALLPRTAGSSAPSTGLLSEVKVLGRQQVWTSLILMLMLMLGQFVPYTYIAPLLQQVTGLDAGLVPWVLALNGIGATLGVFIGGKLSDARLMPSLITMLILQGCVLAAIYLVSPYPLPMIAALTVWGGVNFAIGTPIQTRILSWTADAPNLASSLIPSGFNIGIAFAAFAGATMLNAGYSYRSLPLLGVAAMIVATVTALSSYLAEQRAGIAPPQPVGVAV</sequence>
<dbReference type="Proteomes" id="UP000323300">
    <property type="component" value="Unassembled WGS sequence"/>
</dbReference>
<feature type="domain" description="Major facilitator superfamily (MFS) profile" evidence="7">
    <location>
        <begin position="4"/>
        <end position="382"/>
    </location>
</feature>
<name>A0A1I3ZMX7_9HYPH</name>
<evidence type="ECO:0000259" key="7">
    <source>
        <dbReference type="PROSITE" id="PS50850"/>
    </source>
</evidence>
<dbReference type="GO" id="GO:0005886">
    <property type="term" value="C:plasma membrane"/>
    <property type="evidence" value="ECO:0007669"/>
    <property type="project" value="UniProtKB-SubCell"/>
</dbReference>
<dbReference type="CDD" id="cd17324">
    <property type="entry name" value="MFS_NepI_like"/>
    <property type="match status" value="1"/>
</dbReference>